<sequence length="130" mass="14510">MVPFQSPPNEYIAISDVRMIGESCLNFGDPEYKSTLVKCYDELKSDGGDETPDIVQNDDSSSEIDMNEGNEEEDGEDSVGVVLIDHHNDKNNNEANDDEKDQSTSNKKNPSLEKWSSAPISRRRKTPAKD</sequence>
<dbReference type="Proteomes" id="UP001516400">
    <property type="component" value="Unassembled WGS sequence"/>
</dbReference>
<feature type="compositionally biased region" description="Acidic residues" evidence="1">
    <location>
        <begin position="60"/>
        <end position="77"/>
    </location>
</feature>
<organism evidence="2 3">
    <name type="scientific">Cryptolaemus montrouzieri</name>
    <dbReference type="NCBI Taxonomy" id="559131"/>
    <lineage>
        <taxon>Eukaryota</taxon>
        <taxon>Metazoa</taxon>
        <taxon>Ecdysozoa</taxon>
        <taxon>Arthropoda</taxon>
        <taxon>Hexapoda</taxon>
        <taxon>Insecta</taxon>
        <taxon>Pterygota</taxon>
        <taxon>Neoptera</taxon>
        <taxon>Endopterygota</taxon>
        <taxon>Coleoptera</taxon>
        <taxon>Polyphaga</taxon>
        <taxon>Cucujiformia</taxon>
        <taxon>Coccinelloidea</taxon>
        <taxon>Coccinellidae</taxon>
        <taxon>Scymninae</taxon>
        <taxon>Scymnini</taxon>
        <taxon>Cryptolaemus</taxon>
    </lineage>
</organism>
<evidence type="ECO:0000256" key="1">
    <source>
        <dbReference type="SAM" id="MobiDB-lite"/>
    </source>
</evidence>
<feature type="compositionally biased region" description="Basic residues" evidence="1">
    <location>
        <begin position="121"/>
        <end position="130"/>
    </location>
</feature>
<gene>
    <name evidence="2" type="ORF">HHI36_004991</name>
</gene>
<name>A0ABD2NT13_9CUCU</name>
<accession>A0ABD2NT13</accession>
<proteinExistence type="predicted"/>
<evidence type="ECO:0000313" key="2">
    <source>
        <dbReference type="EMBL" id="KAL3281790.1"/>
    </source>
</evidence>
<comment type="caution">
    <text evidence="2">The sequence shown here is derived from an EMBL/GenBank/DDBJ whole genome shotgun (WGS) entry which is preliminary data.</text>
</comment>
<evidence type="ECO:0000313" key="3">
    <source>
        <dbReference type="Proteomes" id="UP001516400"/>
    </source>
</evidence>
<keyword evidence="3" id="KW-1185">Reference proteome</keyword>
<dbReference type="AlphaFoldDB" id="A0ABD2NT13"/>
<feature type="region of interest" description="Disordered" evidence="1">
    <location>
        <begin position="43"/>
        <end position="130"/>
    </location>
</feature>
<protein>
    <submittedName>
        <fullName evidence="2">Uncharacterized protein</fullName>
    </submittedName>
</protein>
<reference evidence="2 3" key="1">
    <citation type="journal article" date="2021" name="BMC Biol.">
        <title>Horizontally acquired antibacterial genes associated with adaptive radiation of ladybird beetles.</title>
        <authorList>
            <person name="Li H.S."/>
            <person name="Tang X.F."/>
            <person name="Huang Y.H."/>
            <person name="Xu Z.Y."/>
            <person name="Chen M.L."/>
            <person name="Du X.Y."/>
            <person name="Qiu B.Y."/>
            <person name="Chen P.T."/>
            <person name="Zhang W."/>
            <person name="Slipinski A."/>
            <person name="Escalona H.E."/>
            <person name="Waterhouse R.M."/>
            <person name="Zwick A."/>
            <person name="Pang H."/>
        </authorList>
    </citation>
    <scope>NUCLEOTIDE SEQUENCE [LARGE SCALE GENOMIC DNA]</scope>
    <source>
        <strain evidence="2">SYSU2018</strain>
    </source>
</reference>
<dbReference type="EMBL" id="JABFTP020000144">
    <property type="protein sequence ID" value="KAL3281790.1"/>
    <property type="molecule type" value="Genomic_DNA"/>
</dbReference>